<protein>
    <submittedName>
        <fullName evidence="1">Glycosyl transferase family 1</fullName>
    </submittedName>
</protein>
<dbReference type="EMBL" id="JAMBEP010000001">
    <property type="protein sequence ID" value="MCL1633546.1"/>
    <property type="molecule type" value="Genomic_DNA"/>
</dbReference>
<gene>
    <name evidence="1" type="ORF">M2650_02650</name>
</gene>
<evidence type="ECO:0000313" key="2">
    <source>
        <dbReference type="Proteomes" id="UP001431217"/>
    </source>
</evidence>
<evidence type="ECO:0000313" key="1">
    <source>
        <dbReference type="EMBL" id="MCL1633546.1"/>
    </source>
</evidence>
<organism evidence="1 2">
    <name type="scientific">Luteimonas galliterrae</name>
    <dbReference type="NCBI Taxonomy" id="2940486"/>
    <lineage>
        <taxon>Bacteria</taxon>
        <taxon>Pseudomonadati</taxon>
        <taxon>Pseudomonadota</taxon>
        <taxon>Gammaproteobacteria</taxon>
        <taxon>Lysobacterales</taxon>
        <taxon>Lysobacteraceae</taxon>
        <taxon>Luteimonas</taxon>
    </lineage>
</organism>
<dbReference type="Gene3D" id="3.40.50.2000">
    <property type="entry name" value="Glycogen Phosphorylase B"/>
    <property type="match status" value="1"/>
</dbReference>
<keyword evidence="2" id="KW-1185">Reference proteome</keyword>
<reference evidence="1 2" key="1">
    <citation type="submission" date="2022-05" db="EMBL/GenBank/DDBJ databases">
        <title>Luteimonas sp. SX5, whole genome shotgun sequencing project.</title>
        <authorList>
            <person name="Zhao G."/>
            <person name="Shen L."/>
        </authorList>
    </citation>
    <scope>NUCLEOTIDE SEQUENCE [LARGE SCALE GENOMIC DNA]</scope>
    <source>
        <strain evidence="1 2">SX5</strain>
    </source>
</reference>
<accession>A0ABT0MF93</accession>
<proteinExistence type="predicted"/>
<sequence length="329" mass="37461">MVRVNVIGWDNGVGLARDMRLLADVLSDAGFAVTLTSLRRGKLRKWFGPPIVRLRLLWYRLSGRFEARRFDVNLMLEHVRPEFLPFARRNLLVPNPEWFDARDARHVGDIDLALTKTRHGTRVLAALGVPTRYIGFTSVDRWREGVQKEVAFFHLAGRSARKGTRRLIELWRRHPEWPLLTILQHPSVAQIQEKVANIDHRVDYLTDDELADLQNSHMFHLCPSETEGFGHYIAEAMSARAVTVTLDAEPMNELVQPERGMLVLARPLAKQNLAVTFDFDDAAMESTIEALRGMDVSQLVAMGRNARAWYEDNDESFRAAVVAAMRGIA</sequence>
<dbReference type="RefSeq" id="WP_249470772.1">
    <property type="nucleotide sequence ID" value="NZ_JAMBEP010000001.1"/>
</dbReference>
<dbReference type="Pfam" id="PF13692">
    <property type="entry name" value="Glyco_trans_1_4"/>
    <property type="match status" value="1"/>
</dbReference>
<dbReference type="Proteomes" id="UP001431217">
    <property type="component" value="Unassembled WGS sequence"/>
</dbReference>
<keyword evidence="1" id="KW-0808">Transferase</keyword>
<comment type="caution">
    <text evidence="1">The sequence shown here is derived from an EMBL/GenBank/DDBJ whole genome shotgun (WGS) entry which is preliminary data.</text>
</comment>
<dbReference type="SUPFAM" id="SSF53756">
    <property type="entry name" value="UDP-Glycosyltransferase/glycogen phosphorylase"/>
    <property type="match status" value="1"/>
</dbReference>
<dbReference type="GO" id="GO:0016740">
    <property type="term" value="F:transferase activity"/>
    <property type="evidence" value="ECO:0007669"/>
    <property type="project" value="UniProtKB-KW"/>
</dbReference>
<name>A0ABT0MF93_9GAMM</name>